<organism evidence="6 7">
    <name type="scientific">Mycoplasmopsis ciconiae</name>
    <dbReference type="NCBI Taxonomy" id="561067"/>
    <lineage>
        <taxon>Bacteria</taxon>
        <taxon>Bacillati</taxon>
        <taxon>Mycoplasmatota</taxon>
        <taxon>Mycoplasmoidales</taxon>
        <taxon>Metamycoplasmataceae</taxon>
        <taxon>Mycoplasmopsis</taxon>
    </lineage>
</organism>
<feature type="transmembrane region" description="Helical" evidence="5">
    <location>
        <begin position="70"/>
        <end position="92"/>
    </location>
</feature>
<keyword evidence="2 5" id="KW-0812">Transmembrane</keyword>
<feature type="transmembrane region" description="Helical" evidence="5">
    <location>
        <begin position="38"/>
        <end position="58"/>
    </location>
</feature>
<dbReference type="InterPro" id="IPR006603">
    <property type="entry name" value="PQ-loop_rpt"/>
</dbReference>
<dbReference type="Pfam" id="PF04193">
    <property type="entry name" value="PQ-loop"/>
    <property type="match status" value="1"/>
</dbReference>
<dbReference type="RefSeq" id="WP_330500986.1">
    <property type="nucleotide sequence ID" value="NZ_JAZDWZ010000011.1"/>
</dbReference>
<evidence type="ECO:0000313" key="7">
    <source>
        <dbReference type="Proteomes" id="UP001344817"/>
    </source>
</evidence>
<name>A0ABU7MN33_9BACT</name>
<protein>
    <submittedName>
        <fullName evidence="6">PQ-loop domain-containing transporter</fullName>
    </submittedName>
</protein>
<feature type="transmembrane region" description="Helical" evidence="5">
    <location>
        <begin position="99"/>
        <end position="123"/>
    </location>
</feature>
<evidence type="ECO:0000256" key="5">
    <source>
        <dbReference type="SAM" id="Phobius"/>
    </source>
</evidence>
<dbReference type="Proteomes" id="UP001344817">
    <property type="component" value="Unassembled WGS sequence"/>
</dbReference>
<dbReference type="Gene3D" id="1.20.1280.290">
    <property type="match status" value="2"/>
</dbReference>
<keyword evidence="7" id="KW-1185">Reference proteome</keyword>
<feature type="transmembrane region" description="Helical" evidence="5">
    <location>
        <begin position="6"/>
        <end position="26"/>
    </location>
</feature>
<accession>A0ABU7MN33</accession>
<evidence type="ECO:0000256" key="2">
    <source>
        <dbReference type="ARBA" id="ARBA00022692"/>
    </source>
</evidence>
<proteinExistence type="predicted"/>
<evidence type="ECO:0000256" key="1">
    <source>
        <dbReference type="ARBA" id="ARBA00004141"/>
    </source>
</evidence>
<keyword evidence="3 5" id="KW-1133">Transmembrane helix</keyword>
<feature type="transmembrane region" description="Helical" evidence="5">
    <location>
        <begin position="135"/>
        <end position="155"/>
    </location>
</feature>
<evidence type="ECO:0000313" key="6">
    <source>
        <dbReference type="EMBL" id="MEE3928573.1"/>
    </source>
</evidence>
<evidence type="ECO:0000256" key="3">
    <source>
        <dbReference type="ARBA" id="ARBA00022989"/>
    </source>
</evidence>
<feature type="transmembrane region" description="Helical" evidence="5">
    <location>
        <begin position="198"/>
        <end position="222"/>
    </location>
</feature>
<dbReference type="EMBL" id="JAZDWZ010000011">
    <property type="protein sequence ID" value="MEE3928573.1"/>
    <property type="molecule type" value="Genomic_DNA"/>
</dbReference>
<reference evidence="6" key="1">
    <citation type="submission" date="2024-01" db="EMBL/GenBank/DDBJ databases">
        <title>Genome sequence of Mycoplasma ciconiae type strain DSM 25251.</title>
        <authorList>
            <person name="Spergser J."/>
        </authorList>
    </citation>
    <scope>NUCLEOTIDE SEQUENCE [LARGE SCALE GENOMIC DNA]</scope>
    <source>
        <strain evidence="6">DSM 25251</strain>
    </source>
</reference>
<comment type="subcellular location">
    <subcellularLocation>
        <location evidence="1">Membrane</location>
        <topology evidence="1">Multi-pass membrane protein</topology>
    </subcellularLocation>
</comment>
<comment type="caution">
    <text evidence="6">The sequence shown here is derived from an EMBL/GenBank/DDBJ whole genome shotgun (WGS) entry which is preliminary data.</text>
</comment>
<keyword evidence="4 5" id="KW-0472">Membrane</keyword>
<gene>
    <name evidence="6" type="ORF">V2E24_03225</name>
</gene>
<feature type="transmembrane region" description="Helical" evidence="5">
    <location>
        <begin position="167"/>
        <end position="186"/>
    </location>
</feature>
<sequence>MLETFINVISWITVITTPALSIPQLLKLLKDKKTGEVNFISFWVTHFGIFIWLLWGVFSTSSSPFIQKNVVIADGIALILSGITMFLLYFYVPNKNKNHVIGASLVVLATFIAAIGLIVYYFVYPSMRISVQQSLVFGFIAPAFTTFAFVPQLITSIKTKNWKGVSSWLYFLFVVNNIVWILFWILNLVQTKGTETHLYAGLVWQIISLSLFSYQWIATLYYNRKDKLLQKS</sequence>
<evidence type="ECO:0000256" key="4">
    <source>
        <dbReference type="ARBA" id="ARBA00023136"/>
    </source>
</evidence>